<dbReference type="GeneID" id="19158353"/>
<dbReference type="Pfam" id="PF15463">
    <property type="entry name" value="ECM11"/>
    <property type="match status" value="1"/>
</dbReference>
<feature type="region of interest" description="Disordered" evidence="1">
    <location>
        <begin position="131"/>
        <end position="162"/>
    </location>
</feature>
<sequence>MKQFVQNREGASSQMHLAKRSLTPQPKTHRDRTVQPQEDAGPRPRAGSQDGRDRNNTNRQEAAKLKLPVPNTIGKLPSNNLHIAEHDVAEVEAAIAHHKSSRTVPHMQAPHQPIVSAFDDTQSIHFDDSTSIADDLDSQMDMDFDPRQRRNSSHPPRTSSVQQYNNLYEEQPAVSLQRAGRPAVGWQVMVDAERHRHGRPSKYGTQLDDGSLDYTSTDQRYDEGYDPEGEYAEGPGPLENTPSRTRGPLNPTPVRDLKKSIAKTGPRQPVPEEPPSPPLPTKRKPLSEVGLNEVAELPLHPHVNRFKTFKASDDNTFAEPSKETHSTLQAPQQGHPSNIQQPAFSSKESSYHESSSEEDQPLSTDSSNTTPSLKRSHHSRDLDFDPETLPTKTLADLDAIPFTVDPSAPPPQPALDANGNPMTLSAKLTNLTKMRPEDQRQLFKSQTDEEREQTATWFLEKFQSDMQKLMAVRLERRKIALKFELEVKKRERRVQVKRADVDRELEGLRRGGVELIGGKAPAK</sequence>
<evidence type="ECO:0000313" key="4">
    <source>
        <dbReference type="Proteomes" id="UP000019484"/>
    </source>
</evidence>
<name>W9YL37_9EURO</name>
<feature type="compositionally biased region" description="Acidic residues" evidence="1">
    <location>
        <begin position="134"/>
        <end position="143"/>
    </location>
</feature>
<evidence type="ECO:0000313" key="3">
    <source>
        <dbReference type="EMBL" id="EXJ90360.1"/>
    </source>
</evidence>
<feature type="compositionally biased region" description="Polar residues" evidence="1">
    <location>
        <begin position="361"/>
        <end position="373"/>
    </location>
</feature>
<feature type="region of interest" description="Disordered" evidence="1">
    <location>
        <begin position="195"/>
        <end position="389"/>
    </location>
</feature>
<dbReference type="AlphaFoldDB" id="W9YL37"/>
<dbReference type="RefSeq" id="XP_007722554.1">
    <property type="nucleotide sequence ID" value="XM_007724364.1"/>
</dbReference>
<feature type="domain" description="Extracellular mutant protein 11 C-terminal" evidence="2">
    <location>
        <begin position="383"/>
        <end position="515"/>
    </location>
</feature>
<feature type="compositionally biased region" description="Pro residues" evidence="1">
    <location>
        <begin position="268"/>
        <end position="280"/>
    </location>
</feature>
<comment type="caution">
    <text evidence="3">The sequence shown here is derived from an EMBL/GenBank/DDBJ whole genome shotgun (WGS) entry which is preliminary data.</text>
</comment>
<dbReference type="InterPro" id="IPR029178">
    <property type="entry name" value="Ecm11_C"/>
</dbReference>
<evidence type="ECO:0000259" key="2">
    <source>
        <dbReference type="Pfam" id="PF15463"/>
    </source>
</evidence>
<feature type="compositionally biased region" description="Basic and acidic residues" evidence="1">
    <location>
        <begin position="50"/>
        <end position="64"/>
    </location>
</feature>
<reference evidence="3 4" key="1">
    <citation type="submission" date="2013-03" db="EMBL/GenBank/DDBJ databases">
        <title>The Genome Sequence of Capronia coronata CBS 617.96.</title>
        <authorList>
            <consortium name="The Broad Institute Genomics Platform"/>
            <person name="Cuomo C."/>
            <person name="de Hoog S."/>
            <person name="Gorbushina A."/>
            <person name="Walker B."/>
            <person name="Young S.K."/>
            <person name="Zeng Q."/>
            <person name="Gargeya S."/>
            <person name="Fitzgerald M."/>
            <person name="Haas B."/>
            <person name="Abouelleil A."/>
            <person name="Allen A.W."/>
            <person name="Alvarado L."/>
            <person name="Arachchi H.M."/>
            <person name="Berlin A.M."/>
            <person name="Chapman S.B."/>
            <person name="Gainer-Dewar J."/>
            <person name="Goldberg J."/>
            <person name="Griggs A."/>
            <person name="Gujja S."/>
            <person name="Hansen M."/>
            <person name="Howarth C."/>
            <person name="Imamovic A."/>
            <person name="Ireland A."/>
            <person name="Larimer J."/>
            <person name="McCowan C."/>
            <person name="Murphy C."/>
            <person name="Pearson M."/>
            <person name="Poon T.W."/>
            <person name="Priest M."/>
            <person name="Roberts A."/>
            <person name="Saif S."/>
            <person name="Shea T."/>
            <person name="Sisk P."/>
            <person name="Sykes S."/>
            <person name="Wortman J."/>
            <person name="Nusbaum C."/>
            <person name="Birren B."/>
        </authorList>
    </citation>
    <scope>NUCLEOTIDE SEQUENCE [LARGE SCALE GENOMIC DNA]</scope>
    <source>
        <strain evidence="3 4">CBS 617.96</strain>
    </source>
</reference>
<protein>
    <recommendedName>
        <fullName evidence="2">Extracellular mutant protein 11 C-terminal domain-containing protein</fullName>
    </recommendedName>
</protein>
<dbReference type="EMBL" id="AMWN01000003">
    <property type="protein sequence ID" value="EXJ90360.1"/>
    <property type="molecule type" value="Genomic_DNA"/>
</dbReference>
<dbReference type="OrthoDB" id="2159786at2759"/>
<organism evidence="3 4">
    <name type="scientific">Capronia coronata CBS 617.96</name>
    <dbReference type="NCBI Taxonomy" id="1182541"/>
    <lineage>
        <taxon>Eukaryota</taxon>
        <taxon>Fungi</taxon>
        <taxon>Dikarya</taxon>
        <taxon>Ascomycota</taxon>
        <taxon>Pezizomycotina</taxon>
        <taxon>Eurotiomycetes</taxon>
        <taxon>Chaetothyriomycetidae</taxon>
        <taxon>Chaetothyriales</taxon>
        <taxon>Herpotrichiellaceae</taxon>
        <taxon>Capronia</taxon>
    </lineage>
</organism>
<gene>
    <name evidence="3" type="ORF">A1O1_03459</name>
</gene>
<feature type="region of interest" description="Disordered" evidence="1">
    <location>
        <begin position="1"/>
        <end position="78"/>
    </location>
</feature>
<evidence type="ECO:0000256" key="1">
    <source>
        <dbReference type="SAM" id="MobiDB-lite"/>
    </source>
</evidence>
<dbReference type="eggNOG" id="ENOG502STPQ">
    <property type="taxonomic scope" value="Eukaryota"/>
</dbReference>
<feature type="compositionally biased region" description="Polar residues" evidence="1">
    <location>
        <begin position="153"/>
        <end position="162"/>
    </location>
</feature>
<feature type="compositionally biased region" description="Polar residues" evidence="1">
    <location>
        <begin position="1"/>
        <end position="15"/>
    </location>
</feature>
<keyword evidence="4" id="KW-1185">Reference proteome</keyword>
<dbReference type="STRING" id="1182541.W9YL37"/>
<dbReference type="Proteomes" id="UP000019484">
    <property type="component" value="Unassembled WGS sequence"/>
</dbReference>
<dbReference type="HOGENOM" id="CLU_520730_0_0_1"/>
<accession>W9YL37</accession>
<feature type="region of interest" description="Disordered" evidence="1">
    <location>
        <begin position="401"/>
        <end position="421"/>
    </location>
</feature>
<proteinExistence type="predicted"/>
<feature type="compositionally biased region" description="Polar residues" evidence="1">
    <location>
        <begin position="326"/>
        <end position="344"/>
    </location>
</feature>